<sequence>MHNPQHATQGGSGATPAAAHTALTVGAVNDPQEAEADAVADHIMRMPADTLVQRQEAGIEEEEKVQRQVMPAFIQRKCAACSAEETVQRQVLPSFIQRKCAQCEEEEKAQRSPLPSFIQRKENGGESKASDAVTSGIRATRGNGRSLPEGTKSFMESRFGTDFSDVRIHTGGYASQLSNDLQAQAFTVGNDIYFNSGKFAPESDSGKHLLAHELTHVVQQSGGIGRKIQRLGANPGCTATQRRDIHQFIFDAGAWVRNALVKLETRPITAQVRAAMTRHFGIAATEANIATIAARLRTARTEMYTVDINCLDAAGHALCADRGGLTLVPGGHAFSICTNIAFGPTADATYRRALVLHEAFHSAFAAMGAADDAYSGWRGHSGTTAGYPGPTPLNNADAYTSLVIDLS</sequence>
<feature type="region of interest" description="Disordered" evidence="1">
    <location>
        <begin position="106"/>
        <end position="152"/>
    </location>
</feature>
<dbReference type="Proteomes" id="UP000324611">
    <property type="component" value="Unassembled WGS sequence"/>
</dbReference>
<dbReference type="InterPro" id="IPR024079">
    <property type="entry name" value="MetalloPept_cat_dom_sf"/>
</dbReference>
<feature type="domain" description="eCIS core" evidence="2">
    <location>
        <begin position="147"/>
        <end position="223"/>
    </location>
</feature>
<dbReference type="Pfam" id="PF13699">
    <property type="entry name" value="eCIS_core"/>
    <property type="match status" value="1"/>
</dbReference>
<dbReference type="AlphaFoldDB" id="A0A5B2VLY6"/>
<feature type="compositionally biased region" description="Basic and acidic residues" evidence="1">
    <location>
        <begin position="119"/>
        <end position="129"/>
    </location>
</feature>
<accession>A0A5B2VLY6</accession>
<gene>
    <name evidence="3" type="ORF">F0L74_24080</name>
</gene>
<dbReference type="EMBL" id="VUOC01000004">
    <property type="protein sequence ID" value="KAA2239287.1"/>
    <property type="molecule type" value="Genomic_DNA"/>
</dbReference>
<dbReference type="InterPro" id="IPR025295">
    <property type="entry name" value="eCIS_core_dom"/>
</dbReference>
<proteinExistence type="predicted"/>
<evidence type="ECO:0000256" key="1">
    <source>
        <dbReference type="SAM" id="MobiDB-lite"/>
    </source>
</evidence>
<dbReference type="GO" id="GO:0008237">
    <property type="term" value="F:metallopeptidase activity"/>
    <property type="evidence" value="ECO:0007669"/>
    <property type="project" value="InterPro"/>
</dbReference>
<reference evidence="3 4" key="1">
    <citation type="submission" date="2019-09" db="EMBL/GenBank/DDBJ databases">
        <title>Chitinophaga ginsengihumi sp. nov., isolated from soil of ginseng rhizosphere.</title>
        <authorList>
            <person name="Lee J."/>
        </authorList>
    </citation>
    <scope>NUCLEOTIDE SEQUENCE [LARGE SCALE GENOMIC DNA]</scope>
    <source>
        <strain evidence="3 4">BN140078</strain>
    </source>
</reference>
<name>A0A5B2VLY6_9BACT</name>
<evidence type="ECO:0000259" key="2">
    <source>
        <dbReference type="Pfam" id="PF13699"/>
    </source>
</evidence>
<evidence type="ECO:0000313" key="4">
    <source>
        <dbReference type="Proteomes" id="UP000324611"/>
    </source>
</evidence>
<keyword evidence="4" id="KW-1185">Reference proteome</keyword>
<dbReference type="RefSeq" id="WP_149840466.1">
    <property type="nucleotide sequence ID" value="NZ_VUOC01000004.1"/>
</dbReference>
<comment type="caution">
    <text evidence="3">The sequence shown here is derived from an EMBL/GenBank/DDBJ whole genome shotgun (WGS) entry which is preliminary data.</text>
</comment>
<dbReference type="Gene3D" id="3.40.390.10">
    <property type="entry name" value="Collagenase (Catalytic Domain)"/>
    <property type="match status" value="1"/>
</dbReference>
<evidence type="ECO:0000313" key="3">
    <source>
        <dbReference type="EMBL" id="KAA2239287.1"/>
    </source>
</evidence>
<organism evidence="3 4">
    <name type="scientific">Chitinophaga agrisoli</name>
    <dbReference type="NCBI Taxonomy" id="2607653"/>
    <lineage>
        <taxon>Bacteria</taxon>
        <taxon>Pseudomonadati</taxon>
        <taxon>Bacteroidota</taxon>
        <taxon>Chitinophagia</taxon>
        <taxon>Chitinophagales</taxon>
        <taxon>Chitinophagaceae</taxon>
        <taxon>Chitinophaga</taxon>
    </lineage>
</organism>
<reference evidence="3 4" key="2">
    <citation type="submission" date="2019-09" db="EMBL/GenBank/DDBJ databases">
        <authorList>
            <person name="Jin C."/>
        </authorList>
    </citation>
    <scope>NUCLEOTIDE SEQUENCE [LARGE SCALE GENOMIC DNA]</scope>
    <source>
        <strain evidence="3 4">BN140078</strain>
    </source>
</reference>
<protein>
    <submittedName>
        <fullName evidence="3">DUF4157 domain-containing protein</fullName>
    </submittedName>
</protein>